<evidence type="ECO:0000313" key="2">
    <source>
        <dbReference type="EMBL" id="KAG5271379.1"/>
    </source>
</evidence>
<reference evidence="2" key="1">
    <citation type="submission" date="2020-10" db="EMBL/GenBank/DDBJ databases">
        <title>Chromosome-scale genome assembly of the Allis shad, Alosa alosa.</title>
        <authorList>
            <person name="Margot Z."/>
            <person name="Christophe K."/>
            <person name="Cabau C."/>
            <person name="Louis A."/>
            <person name="Berthelot C."/>
            <person name="Parey E."/>
            <person name="Roest Crollius H."/>
            <person name="Montfort J."/>
            <person name="Robinson-Rechavi M."/>
            <person name="Bucao C."/>
            <person name="Bouchez O."/>
            <person name="Gislard M."/>
            <person name="Lluch J."/>
            <person name="Milhes M."/>
            <person name="Lampietro C."/>
            <person name="Lopez Roques C."/>
            <person name="Donnadieu C."/>
            <person name="Braasch I."/>
            <person name="Desvignes T."/>
            <person name="Postlethwait J."/>
            <person name="Bobe J."/>
            <person name="Guiguen Y."/>
        </authorList>
    </citation>
    <scope>NUCLEOTIDE SEQUENCE</scope>
    <source>
        <strain evidence="2">M-15738</strain>
        <tissue evidence="2">Blood</tissue>
    </source>
</reference>
<evidence type="ECO:0000256" key="1">
    <source>
        <dbReference type="SAM" id="Phobius"/>
    </source>
</evidence>
<dbReference type="AlphaFoldDB" id="A0AAV6G8E0"/>
<proteinExistence type="predicted"/>
<evidence type="ECO:0000313" key="3">
    <source>
        <dbReference type="Proteomes" id="UP000823561"/>
    </source>
</evidence>
<keyword evidence="1" id="KW-0812">Transmembrane</keyword>
<keyword evidence="3" id="KW-1185">Reference proteome</keyword>
<gene>
    <name evidence="2" type="ORF">AALO_G00179040</name>
</gene>
<protein>
    <submittedName>
        <fullName evidence="2">Uncharacterized protein</fullName>
    </submittedName>
</protein>
<organism evidence="2 3">
    <name type="scientific">Alosa alosa</name>
    <name type="common">allis shad</name>
    <dbReference type="NCBI Taxonomy" id="278164"/>
    <lineage>
        <taxon>Eukaryota</taxon>
        <taxon>Metazoa</taxon>
        <taxon>Chordata</taxon>
        <taxon>Craniata</taxon>
        <taxon>Vertebrata</taxon>
        <taxon>Euteleostomi</taxon>
        <taxon>Actinopterygii</taxon>
        <taxon>Neopterygii</taxon>
        <taxon>Teleostei</taxon>
        <taxon>Clupei</taxon>
        <taxon>Clupeiformes</taxon>
        <taxon>Clupeoidei</taxon>
        <taxon>Clupeidae</taxon>
        <taxon>Alosa</taxon>
    </lineage>
</organism>
<sequence length="239" mass="26471">MPVFVGQGRRAPYKQAQTCMSSSYVTETNLPVPSLSICFSFTKTAERCQTLLQNQEYSEMDCTKWLVAGLVCHLLLLTEVPAFELKCSDRYNNGVTTYQLSPAPDRHCGFHWSPVGVQFLVLFNQSVIDMTRDKISLKACMALKYRADSNCSVGEIQFKPMPTLAPNGACNDSHSSEETEGRPSQTSRVLCITLVVVTVGIVGIVLLVWKSSKSGGGIVHYMCSRNSPNYQPGERNDRL</sequence>
<accession>A0AAV6G8E0</accession>
<comment type="caution">
    <text evidence="2">The sequence shown here is derived from an EMBL/GenBank/DDBJ whole genome shotgun (WGS) entry which is preliminary data.</text>
</comment>
<dbReference type="EMBL" id="JADWDJ010000013">
    <property type="protein sequence ID" value="KAG5271379.1"/>
    <property type="molecule type" value="Genomic_DNA"/>
</dbReference>
<name>A0AAV6G8E0_9TELE</name>
<feature type="transmembrane region" description="Helical" evidence="1">
    <location>
        <begin position="189"/>
        <end position="209"/>
    </location>
</feature>
<keyword evidence="1" id="KW-0472">Membrane</keyword>
<keyword evidence="1" id="KW-1133">Transmembrane helix</keyword>
<dbReference type="Proteomes" id="UP000823561">
    <property type="component" value="Chromosome 13"/>
</dbReference>